<dbReference type="GeneID" id="61365370"/>
<keyword evidence="1" id="KW-0614">Plasmid</keyword>
<reference evidence="1 2" key="1">
    <citation type="journal article" date="2011" name="J. Bacteriol.">
        <title>Complete genome sequence of the plant pathogen Ralstonia solanacearum strain Po82.</title>
        <authorList>
            <person name="Xu J."/>
            <person name="Zheng H.J."/>
            <person name="Liu L."/>
            <person name="Pan Z.C."/>
            <person name="Prior P."/>
            <person name="Tang B."/>
            <person name="Xu J.S."/>
            <person name="Zhang H."/>
            <person name="Tian Q."/>
            <person name="Zhang L.Q."/>
            <person name="Feng J."/>
        </authorList>
    </citation>
    <scope>NUCLEOTIDE SEQUENCE [LARGE SCALE GENOMIC DNA]</scope>
    <source>
        <strain evidence="2">Po82</strain>
    </source>
</reference>
<accession>F6G829</accession>
<evidence type="ECO:0000313" key="2">
    <source>
        <dbReference type="Proteomes" id="UP000007953"/>
    </source>
</evidence>
<dbReference type="AlphaFoldDB" id="F6G829"/>
<dbReference type="PATRIC" id="fig|1031711.3.peg.3407"/>
<evidence type="ECO:0000313" key="1">
    <source>
        <dbReference type="EMBL" id="AEG70780.1"/>
    </source>
</evidence>
<proteinExistence type="predicted"/>
<protein>
    <submittedName>
        <fullName evidence="1">Uncharacterized protein</fullName>
    </submittedName>
</protein>
<dbReference type="Proteomes" id="UP000007953">
    <property type="component" value="Plasmid megaplasmid"/>
</dbReference>
<name>F6G829_RALS8</name>
<dbReference type="HOGENOM" id="CLU_115745_1_0_4"/>
<sequence>MKPLRLSAELLVRRLGWPGALLALLVGGAISVQLSLLPAERAKSADLSRRITALKQAPAAPADTTASTNRERLQIFNALMPPASRYPAVLQLLFDLAASHNLVIAQAEYTRQPSDEGGYVTCDIALPLKGPYPQIRAFIGDALLRLPTLALLGVEFRRDDTHAADVQASLRLRLYLRRDT</sequence>
<geneLocation type="plasmid" evidence="2"/>
<gene>
    <name evidence="1" type="ordered locus">RSPO_m00138</name>
</gene>
<dbReference type="RefSeq" id="WP_014618449.1">
    <property type="nucleotide sequence ID" value="NC_017575.1"/>
</dbReference>
<dbReference type="EMBL" id="CP002820">
    <property type="protein sequence ID" value="AEG70780.1"/>
    <property type="molecule type" value="Genomic_DNA"/>
</dbReference>
<organism evidence="1 2">
    <name type="scientific">Ralstonia solanacearum (strain Po82)</name>
    <dbReference type="NCBI Taxonomy" id="1031711"/>
    <lineage>
        <taxon>Bacteria</taxon>
        <taxon>Pseudomonadati</taxon>
        <taxon>Pseudomonadota</taxon>
        <taxon>Betaproteobacteria</taxon>
        <taxon>Burkholderiales</taxon>
        <taxon>Burkholderiaceae</taxon>
        <taxon>Ralstonia</taxon>
        <taxon>Ralstonia solanacearum species complex</taxon>
    </lineage>
</organism>
<dbReference type="KEGG" id="rsn:RSPO_m00138"/>